<dbReference type="EMBL" id="FORP01000004">
    <property type="protein sequence ID" value="SFJ24449.1"/>
    <property type="molecule type" value="Genomic_DNA"/>
</dbReference>
<evidence type="ECO:0000313" key="5">
    <source>
        <dbReference type="EMBL" id="SFJ24449.1"/>
    </source>
</evidence>
<feature type="domain" description="HTH gntR-type" evidence="4">
    <location>
        <begin position="14"/>
        <end position="82"/>
    </location>
</feature>
<evidence type="ECO:0000256" key="3">
    <source>
        <dbReference type="ARBA" id="ARBA00023163"/>
    </source>
</evidence>
<dbReference type="OrthoDB" id="4307011at2"/>
<evidence type="ECO:0000256" key="1">
    <source>
        <dbReference type="ARBA" id="ARBA00023015"/>
    </source>
</evidence>
<dbReference type="RefSeq" id="WP_091505250.1">
    <property type="nucleotide sequence ID" value="NZ_FORP01000004.1"/>
</dbReference>
<name>A0A1I3PSH1_9PSEU</name>
<sequence>MTALRVVVDVGSGLAPWRQVQDQIVRLITRGALTPGTRLPPIRQLAGDLGLASGTIARVYRELEAAGWVRTARARGTVVADTAPRADAAALLRAAAAEFATAAKDLGVDAETAVAAVREAYGPG</sequence>
<keyword evidence="3" id="KW-0804">Transcription</keyword>
<evidence type="ECO:0000313" key="6">
    <source>
        <dbReference type="Proteomes" id="UP000199025"/>
    </source>
</evidence>
<dbReference type="GO" id="GO:0003700">
    <property type="term" value="F:DNA-binding transcription factor activity"/>
    <property type="evidence" value="ECO:0007669"/>
    <property type="project" value="InterPro"/>
</dbReference>
<dbReference type="AlphaFoldDB" id="A0A1I3PSH1"/>
<dbReference type="STRING" id="115433.SAMN05421835_10427"/>
<accession>A0A1I3PSH1</accession>
<proteinExistence type="predicted"/>
<dbReference type="Proteomes" id="UP000199025">
    <property type="component" value="Unassembled WGS sequence"/>
</dbReference>
<dbReference type="SMART" id="SM00345">
    <property type="entry name" value="HTH_GNTR"/>
    <property type="match status" value="1"/>
</dbReference>
<gene>
    <name evidence="5" type="ORF">SAMN05421835_10427</name>
</gene>
<dbReference type="InterPro" id="IPR000524">
    <property type="entry name" value="Tscrpt_reg_HTH_GntR"/>
</dbReference>
<protein>
    <submittedName>
        <fullName evidence="5">DNA-binding transcriptional regulator YhcF, GntR family</fullName>
    </submittedName>
</protein>
<dbReference type="Pfam" id="PF00392">
    <property type="entry name" value="GntR"/>
    <property type="match status" value="1"/>
</dbReference>
<keyword evidence="6" id="KW-1185">Reference proteome</keyword>
<reference evidence="5 6" key="1">
    <citation type="submission" date="2016-10" db="EMBL/GenBank/DDBJ databases">
        <authorList>
            <person name="de Groot N.N."/>
        </authorList>
    </citation>
    <scope>NUCLEOTIDE SEQUENCE [LARGE SCALE GENOMIC DNA]</scope>
    <source>
        <strain evidence="5 6">DSM 44468</strain>
    </source>
</reference>
<evidence type="ECO:0000256" key="2">
    <source>
        <dbReference type="ARBA" id="ARBA00023125"/>
    </source>
</evidence>
<dbReference type="GO" id="GO:0003677">
    <property type="term" value="F:DNA binding"/>
    <property type="evidence" value="ECO:0007669"/>
    <property type="project" value="UniProtKB-KW"/>
</dbReference>
<evidence type="ECO:0000259" key="4">
    <source>
        <dbReference type="PROSITE" id="PS50949"/>
    </source>
</evidence>
<dbReference type="PROSITE" id="PS50949">
    <property type="entry name" value="HTH_GNTR"/>
    <property type="match status" value="1"/>
</dbReference>
<keyword evidence="2 5" id="KW-0238">DNA-binding</keyword>
<dbReference type="SUPFAM" id="SSF46785">
    <property type="entry name" value="Winged helix' DNA-binding domain"/>
    <property type="match status" value="1"/>
</dbReference>
<dbReference type="Gene3D" id="1.10.10.10">
    <property type="entry name" value="Winged helix-like DNA-binding domain superfamily/Winged helix DNA-binding domain"/>
    <property type="match status" value="1"/>
</dbReference>
<dbReference type="InterPro" id="IPR036390">
    <property type="entry name" value="WH_DNA-bd_sf"/>
</dbReference>
<dbReference type="PANTHER" id="PTHR38445:SF9">
    <property type="entry name" value="HTH-TYPE TRANSCRIPTIONAL REPRESSOR YTRA"/>
    <property type="match status" value="1"/>
</dbReference>
<dbReference type="InterPro" id="IPR036388">
    <property type="entry name" value="WH-like_DNA-bd_sf"/>
</dbReference>
<dbReference type="CDD" id="cd07377">
    <property type="entry name" value="WHTH_GntR"/>
    <property type="match status" value="1"/>
</dbReference>
<organism evidence="5 6">
    <name type="scientific">Amycolatopsis sacchari</name>
    <dbReference type="NCBI Taxonomy" id="115433"/>
    <lineage>
        <taxon>Bacteria</taxon>
        <taxon>Bacillati</taxon>
        <taxon>Actinomycetota</taxon>
        <taxon>Actinomycetes</taxon>
        <taxon>Pseudonocardiales</taxon>
        <taxon>Pseudonocardiaceae</taxon>
        <taxon>Amycolatopsis</taxon>
    </lineage>
</organism>
<dbReference type="PANTHER" id="PTHR38445">
    <property type="entry name" value="HTH-TYPE TRANSCRIPTIONAL REPRESSOR YTRA"/>
    <property type="match status" value="1"/>
</dbReference>
<keyword evidence="1" id="KW-0805">Transcription regulation</keyword>